<dbReference type="Pfam" id="PF01522">
    <property type="entry name" value="Polysacc_deac_1"/>
    <property type="match status" value="1"/>
</dbReference>
<keyword evidence="4" id="KW-1185">Reference proteome</keyword>
<sequence>MRYPATPTDAFARSAPLACALISMLLLSACGSIAPPQANPEIEPIRFLLSFDDGPSGNTRDNPTEQILDTLADNPIQPGIKALFFVQTRAVAAGGSVHGQTLLQRQQREGHLLGFHTATPGHANHRFLSPEALQQSLANGVADLTVISGTAPRLVRPPFWNYDERTFAAYQTHGLRILLTDLSANDGKTWGINGSLRRRSNLRDQLARAAQQISVGALPAVDGVIPVVVTFHDLNPYTARHMQEYLQILLDVAADVGLATDKQPFYGQRDALQRAALRRALGDPQQYARLPGLWNWLWN</sequence>
<dbReference type="GO" id="GO:0016810">
    <property type="term" value="F:hydrolase activity, acting on carbon-nitrogen (but not peptide) bonds"/>
    <property type="evidence" value="ECO:0007669"/>
    <property type="project" value="InterPro"/>
</dbReference>
<evidence type="ECO:0000313" key="3">
    <source>
        <dbReference type="EMBL" id="SCW85481.1"/>
    </source>
</evidence>
<name>A0AB37ZCC9_9PSED</name>
<evidence type="ECO:0000256" key="1">
    <source>
        <dbReference type="SAM" id="SignalP"/>
    </source>
</evidence>
<dbReference type="AlphaFoldDB" id="A0AB37ZCC9"/>
<accession>A0AB37ZCC9</accession>
<dbReference type="SUPFAM" id="SSF88713">
    <property type="entry name" value="Glycoside hydrolase/deacetylase"/>
    <property type="match status" value="1"/>
</dbReference>
<evidence type="ECO:0000313" key="4">
    <source>
        <dbReference type="Proteomes" id="UP000242418"/>
    </source>
</evidence>
<protein>
    <submittedName>
        <fullName evidence="3">Polysaccharide deacetylase</fullName>
    </submittedName>
</protein>
<keyword evidence="1" id="KW-0732">Signal</keyword>
<dbReference type="InterPro" id="IPR050248">
    <property type="entry name" value="Polysacc_deacetylase_ArnD"/>
</dbReference>
<dbReference type="InterPro" id="IPR002509">
    <property type="entry name" value="NODB_dom"/>
</dbReference>
<dbReference type="EMBL" id="FMTL01000005">
    <property type="protein sequence ID" value="SCW85481.1"/>
    <property type="molecule type" value="Genomic_DNA"/>
</dbReference>
<evidence type="ECO:0000259" key="2">
    <source>
        <dbReference type="PROSITE" id="PS51677"/>
    </source>
</evidence>
<feature type="chain" id="PRO_5044243867" evidence="1">
    <location>
        <begin position="35"/>
        <end position="299"/>
    </location>
</feature>
<reference evidence="3 4" key="1">
    <citation type="submission" date="2016-10" db="EMBL/GenBank/DDBJ databases">
        <authorList>
            <person name="Varghese N."/>
            <person name="Submissions S."/>
        </authorList>
    </citation>
    <scope>NUCLEOTIDE SEQUENCE [LARGE SCALE GENOMIC DNA]</scope>
    <source>
        <strain evidence="3 4">DSM 17833</strain>
    </source>
</reference>
<proteinExistence type="predicted"/>
<dbReference type="PROSITE" id="PS51257">
    <property type="entry name" value="PROKAR_LIPOPROTEIN"/>
    <property type="match status" value="1"/>
</dbReference>
<dbReference type="CDD" id="cd10917">
    <property type="entry name" value="CE4_NodB_like_6s_7s"/>
    <property type="match status" value="1"/>
</dbReference>
<dbReference type="Gene3D" id="3.20.20.370">
    <property type="entry name" value="Glycoside hydrolase/deacetylase"/>
    <property type="match status" value="1"/>
</dbReference>
<dbReference type="PANTHER" id="PTHR10587:SF125">
    <property type="entry name" value="POLYSACCHARIDE DEACETYLASE YHEN-RELATED"/>
    <property type="match status" value="1"/>
</dbReference>
<dbReference type="Proteomes" id="UP000242418">
    <property type="component" value="Unassembled WGS sequence"/>
</dbReference>
<comment type="caution">
    <text evidence="3">The sequence shown here is derived from an EMBL/GenBank/DDBJ whole genome shotgun (WGS) entry which is preliminary data.</text>
</comment>
<gene>
    <name evidence="3" type="ORF">SAMN05216370_4045</name>
</gene>
<dbReference type="PANTHER" id="PTHR10587">
    <property type="entry name" value="GLYCOSYL TRANSFERASE-RELATED"/>
    <property type="match status" value="1"/>
</dbReference>
<dbReference type="PROSITE" id="PS51677">
    <property type="entry name" value="NODB"/>
    <property type="match status" value="1"/>
</dbReference>
<organism evidence="3 4">
    <name type="scientific">Pseudomonas peli</name>
    <dbReference type="NCBI Taxonomy" id="592361"/>
    <lineage>
        <taxon>Bacteria</taxon>
        <taxon>Pseudomonadati</taxon>
        <taxon>Pseudomonadota</taxon>
        <taxon>Gammaproteobacteria</taxon>
        <taxon>Pseudomonadales</taxon>
        <taxon>Pseudomonadaceae</taxon>
        <taxon>Pseudomonas</taxon>
    </lineage>
</organism>
<dbReference type="InterPro" id="IPR011330">
    <property type="entry name" value="Glyco_hydro/deAcase_b/a-brl"/>
</dbReference>
<dbReference type="GO" id="GO:0005975">
    <property type="term" value="P:carbohydrate metabolic process"/>
    <property type="evidence" value="ECO:0007669"/>
    <property type="project" value="InterPro"/>
</dbReference>
<feature type="signal peptide" evidence="1">
    <location>
        <begin position="1"/>
        <end position="34"/>
    </location>
</feature>
<feature type="domain" description="NodB homology" evidence="2">
    <location>
        <begin position="45"/>
        <end position="261"/>
    </location>
</feature>